<keyword evidence="6 15" id="KW-0436">Ligase</keyword>
<dbReference type="GO" id="GO:0004814">
    <property type="term" value="F:arginine-tRNA ligase activity"/>
    <property type="evidence" value="ECO:0007669"/>
    <property type="project" value="UniProtKB-EC"/>
</dbReference>
<accession>U6CMR9</accession>
<keyword evidence="5" id="KW-0963">Cytoplasm</keyword>
<evidence type="ECO:0000256" key="13">
    <source>
        <dbReference type="ARBA" id="ARBA00046460"/>
    </source>
</evidence>
<evidence type="ECO:0000256" key="7">
    <source>
        <dbReference type="ARBA" id="ARBA00022741"/>
    </source>
</evidence>
<dbReference type="Proteomes" id="UP000694425">
    <property type="component" value="Unplaced"/>
</dbReference>
<dbReference type="InterPro" id="IPR001278">
    <property type="entry name" value="Arg-tRNA-ligase"/>
</dbReference>
<evidence type="ECO:0000256" key="3">
    <source>
        <dbReference type="ARBA" id="ARBA00012837"/>
    </source>
</evidence>
<dbReference type="GO" id="GO:0005654">
    <property type="term" value="C:nucleoplasm"/>
    <property type="evidence" value="ECO:0007669"/>
    <property type="project" value="Ensembl"/>
</dbReference>
<dbReference type="FunFam" id="1.10.730.10:FF:000016">
    <property type="entry name" value="Arginine--tRNA ligase, cytoplasmic"/>
    <property type="match status" value="1"/>
</dbReference>
<evidence type="ECO:0000256" key="15">
    <source>
        <dbReference type="RuleBase" id="RU363038"/>
    </source>
</evidence>
<evidence type="ECO:0000256" key="14">
    <source>
        <dbReference type="ARBA" id="ARBA00049339"/>
    </source>
</evidence>
<dbReference type="SMART" id="SM00836">
    <property type="entry name" value="DALR_1"/>
    <property type="match status" value="1"/>
</dbReference>
<protein>
    <recommendedName>
        <fullName evidence="4">Arginine--tRNA ligase, cytoplasmic</fullName>
        <ecNumber evidence="3">6.1.1.19</ecNumber>
    </recommendedName>
    <alternativeName>
        <fullName evidence="11">Arginyl-tRNA synthetase</fullName>
    </alternativeName>
</protein>
<dbReference type="InterPro" id="IPR008909">
    <property type="entry name" value="DALR_anticod-bd"/>
</dbReference>
<dbReference type="Gene3D" id="1.10.730.10">
    <property type="entry name" value="Isoleucyl-tRNA Synthetase, Domain 1"/>
    <property type="match status" value="1"/>
</dbReference>
<proteinExistence type="evidence at transcript level"/>
<evidence type="ECO:0000313" key="21">
    <source>
        <dbReference type="Proteomes" id="UP000694425"/>
    </source>
</evidence>
<dbReference type="GO" id="GO:0017101">
    <property type="term" value="C:aminoacyl-tRNA synthetase multienzyme complex"/>
    <property type="evidence" value="ECO:0007669"/>
    <property type="project" value="Ensembl"/>
</dbReference>
<keyword evidence="7 15" id="KW-0547">Nucleotide-binding</keyword>
<dbReference type="InterPro" id="IPR005148">
    <property type="entry name" value="Arg-tRNA-synth_N"/>
</dbReference>
<dbReference type="InterPro" id="IPR001412">
    <property type="entry name" value="aa-tRNA-synth_I_CS"/>
</dbReference>
<dbReference type="CDD" id="cd00671">
    <property type="entry name" value="ArgRS_core"/>
    <property type="match status" value="1"/>
</dbReference>
<dbReference type="GeneTree" id="ENSGT00530000063407"/>
<dbReference type="Gene3D" id="3.30.1360.70">
    <property type="entry name" value="Arginyl tRNA synthetase N-terminal domain"/>
    <property type="match status" value="1"/>
</dbReference>
<organism evidence="19">
    <name type="scientific">Neovison vison</name>
    <name type="common">American mink</name>
    <name type="synonym">Mustela vison</name>
    <dbReference type="NCBI Taxonomy" id="452646"/>
    <lineage>
        <taxon>Eukaryota</taxon>
        <taxon>Metazoa</taxon>
        <taxon>Chordata</taxon>
        <taxon>Craniata</taxon>
        <taxon>Vertebrata</taxon>
        <taxon>Euteleostomi</taxon>
        <taxon>Mammalia</taxon>
        <taxon>Eutheria</taxon>
        <taxon>Laurasiatheria</taxon>
        <taxon>Carnivora</taxon>
        <taxon>Caniformia</taxon>
        <taxon>Musteloidea</taxon>
        <taxon>Mustelidae</taxon>
        <taxon>Mustelinae</taxon>
        <taxon>Neogale</taxon>
    </lineage>
</organism>
<evidence type="ECO:0000256" key="16">
    <source>
        <dbReference type="SAM" id="Coils"/>
    </source>
</evidence>
<dbReference type="InterPro" id="IPR014729">
    <property type="entry name" value="Rossmann-like_a/b/a_fold"/>
</dbReference>
<evidence type="ECO:0000313" key="20">
    <source>
        <dbReference type="Ensembl" id="ENSNVIP00000007989.1"/>
    </source>
</evidence>
<dbReference type="GO" id="GO:0005829">
    <property type="term" value="C:cytosol"/>
    <property type="evidence" value="ECO:0007669"/>
    <property type="project" value="UniProtKB-SubCell"/>
</dbReference>
<feature type="coiled-coil region" evidence="16">
    <location>
        <begin position="5"/>
        <end position="61"/>
    </location>
</feature>
<evidence type="ECO:0000313" key="19">
    <source>
        <dbReference type="EMBL" id="CCP71835.1"/>
    </source>
</evidence>
<evidence type="ECO:0000259" key="18">
    <source>
        <dbReference type="SMART" id="SM01016"/>
    </source>
</evidence>
<evidence type="ECO:0000256" key="9">
    <source>
        <dbReference type="ARBA" id="ARBA00022917"/>
    </source>
</evidence>
<dbReference type="NCBIfam" id="TIGR00456">
    <property type="entry name" value="argS"/>
    <property type="match status" value="1"/>
</dbReference>
<dbReference type="HAMAP" id="MF_00123">
    <property type="entry name" value="Arg_tRNA_synth"/>
    <property type="match status" value="1"/>
</dbReference>
<comment type="function">
    <text evidence="12">Forms part of a macromolecular complex that catalyzes the attachment of specific amino acids to cognate tRNAs during protein synthesis. Modulates the secretion of AIMP1 and may be involved in generation of the inflammatory cytokine EMAP2 from AIMP1.</text>
</comment>
<dbReference type="PRINTS" id="PR01038">
    <property type="entry name" value="TRNASYNTHARG"/>
</dbReference>
<keyword evidence="16" id="KW-0175">Coiled coil</keyword>
<dbReference type="PROSITE" id="PS00178">
    <property type="entry name" value="AA_TRNA_LIGASE_I"/>
    <property type="match status" value="1"/>
</dbReference>
<evidence type="ECO:0000256" key="4">
    <source>
        <dbReference type="ARBA" id="ARBA00022171"/>
    </source>
</evidence>
<keyword evidence="21" id="KW-1185">Reference proteome</keyword>
<feature type="domain" description="DALR anticodon binding" evidence="17">
    <location>
        <begin position="534"/>
        <end position="660"/>
    </location>
</feature>
<dbReference type="EMBL" id="HAAF01000009">
    <property type="protein sequence ID" value="CCP71835.1"/>
    <property type="molecule type" value="mRNA"/>
</dbReference>
<dbReference type="GO" id="GO:0005730">
    <property type="term" value="C:nucleolus"/>
    <property type="evidence" value="ECO:0007669"/>
    <property type="project" value="Ensembl"/>
</dbReference>
<dbReference type="SUPFAM" id="SSF47323">
    <property type="entry name" value="Anticodon-binding domain of a subclass of class I aminoacyl-tRNA synthetases"/>
    <property type="match status" value="1"/>
</dbReference>
<dbReference type="FunFam" id="3.30.1360.70:FF:000002">
    <property type="entry name" value="arginine--tRNA ligase, cytoplasmic"/>
    <property type="match status" value="1"/>
</dbReference>
<evidence type="ECO:0000256" key="12">
    <source>
        <dbReference type="ARBA" id="ARBA00045859"/>
    </source>
</evidence>
<sequence length="660" mass="75433">MEGLVSQCSARLLQQEKEIKSLTAEIDRLKNCGCLEASPNLEQLREENLKLKYRLNILRKSLQAERTRPTKNMININSRLQEVFGCAIKAAYPDLENPPLIVTPSQQPKFGDYQCNSAMGISQILKTKEQKVNPREIAENITKHLPDNECIEKVEIAGPGFINVHLRKDFVSQQLTNLLVNGVKLPALGENKKVVVDFSSPNIAKEMHVGHLRSTIIGESMCRLFEFAGYDVLRLNHVGDWGTQFGMLIAHLQDKFPDYLTVSPPIGDLQAFYKESKKRFDTEEEFKKRAYQCVVLLQSKNPDITKGWKLICDVSRQEFNKIYDALDISLVERGESFYQDRMNDIVKEFEDKGFVQVDDGRKIVFVPGCSIPLTIVKSDGGYTYDTSDLAALKQRLFEEKADMVIYVVDSGQSVHFQTVFGAAQMAGWYDPKVTRVSHAGFGVVLGEDKKKFKTRSGETVRLIDLLEEGLKRSMDKLKEKERDKVLTVEELKAAQTSVAYGCIKYADLSHNRLNDYIFSFDKMLDDRGNTAAYLLYAFTRIRSIARLANIDEDMLKKAAQETKIILDHEKEWKLGRCILRFPEILQKILDDLFLHTLCDYIYELATTFTEFYDNCYCVEKDRQTGQVLKINMWRMLLCEAVAAVMAKAFDILGIKPVQRM</sequence>
<evidence type="ECO:0000256" key="1">
    <source>
        <dbReference type="ARBA" id="ARBA00004514"/>
    </source>
</evidence>
<evidence type="ECO:0000256" key="2">
    <source>
        <dbReference type="ARBA" id="ARBA00005594"/>
    </source>
</evidence>
<dbReference type="PANTHER" id="PTHR11956:SF5">
    <property type="entry name" value="ARGININE--TRNA LIGASE, CYTOPLASMIC"/>
    <property type="match status" value="1"/>
</dbReference>
<dbReference type="SUPFAM" id="SSF55190">
    <property type="entry name" value="Arginyl-tRNA synthetase (ArgRS), N-terminal 'additional' domain"/>
    <property type="match status" value="1"/>
</dbReference>
<reference evidence="20" key="2">
    <citation type="submission" date="2025-05" db="UniProtKB">
        <authorList>
            <consortium name="Ensembl"/>
        </authorList>
    </citation>
    <scope>IDENTIFICATION</scope>
</reference>
<gene>
    <name evidence="19" type="primary">SYRC</name>
    <name evidence="20" type="synonym">RARS1</name>
</gene>
<dbReference type="GO" id="GO:0006420">
    <property type="term" value="P:arginyl-tRNA aminoacylation"/>
    <property type="evidence" value="ECO:0007669"/>
    <property type="project" value="Ensembl"/>
</dbReference>
<dbReference type="Pfam" id="PF05746">
    <property type="entry name" value="DALR_1"/>
    <property type="match status" value="1"/>
</dbReference>
<dbReference type="InterPro" id="IPR035684">
    <property type="entry name" value="ArgRS_core"/>
</dbReference>
<evidence type="ECO:0000259" key="17">
    <source>
        <dbReference type="SMART" id="SM00836"/>
    </source>
</evidence>
<keyword evidence="8 15" id="KW-0067">ATP-binding</keyword>
<dbReference type="FunFam" id="3.40.50.620:FF:000084">
    <property type="entry name" value="arginine--tRNA ligase, cytoplasmic"/>
    <property type="match status" value="1"/>
</dbReference>
<dbReference type="SMART" id="SM01016">
    <property type="entry name" value="Arg_tRNA_synt_N"/>
    <property type="match status" value="1"/>
</dbReference>
<evidence type="ECO:0000256" key="8">
    <source>
        <dbReference type="ARBA" id="ARBA00022840"/>
    </source>
</evidence>
<evidence type="ECO:0000256" key="5">
    <source>
        <dbReference type="ARBA" id="ARBA00022490"/>
    </source>
</evidence>
<dbReference type="AlphaFoldDB" id="U6CMR9"/>
<keyword evidence="10 15" id="KW-0030">Aminoacyl-tRNA synthetase</keyword>
<evidence type="ECO:0000256" key="11">
    <source>
        <dbReference type="ARBA" id="ARBA00033033"/>
    </source>
</evidence>
<comment type="catalytic activity">
    <reaction evidence="14">
        <text>tRNA(Arg) + L-arginine + ATP = L-arginyl-tRNA(Arg) + AMP + diphosphate</text>
        <dbReference type="Rhea" id="RHEA:20301"/>
        <dbReference type="Rhea" id="RHEA-COMP:9658"/>
        <dbReference type="Rhea" id="RHEA-COMP:9673"/>
        <dbReference type="ChEBI" id="CHEBI:30616"/>
        <dbReference type="ChEBI" id="CHEBI:32682"/>
        <dbReference type="ChEBI" id="CHEBI:33019"/>
        <dbReference type="ChEBI" id="CHEBI:78442"/>
        <dbReference type="ChEBI" id="CHEBI:78513"/>
        <dbReference type="ChEBI" id="CHEBI:456215"/>
        <dbReference type="EC" id="6.1.1.19"/>
    </reaction>
</comment>
<dbReference type="PANTHER" id="PTHR11956">
    <property type="entry name" value="ARGINYL-TRNA SYNTHETASE"/>
    <property type="match status" value="1"/>
</dbReference>
<dbReference type="Pfam" id="PF03485">
    <property type="entry name" value="Arg_tRNA_synt_N"/>
    <property type="match status" value="1"/>
</dbReference>
<keyword evidence="9 15" id="KW-0648">Protein biosynthesis</keyword>
<reference evidence="19" key="1">
    <citation type="submission" date="2012-11" db="EMBL/GenBank/DDBJ databases">
        <title>An American mink transcriptome.</title>
        <authorList>
            <person name="Anistoroaei R."/>
            <person name="Christensen K."/>
        </authorList>
    </citation>
    <scope>NUCLEOTIDE SEQUENCE</scope>
    <source>
        <tissue evidence="19">Pool of brain</tissue>
    </source>
</reference>
<dbReference type="Gene3D" id="3.40.50.620">
    <property type="entry name" value="HUPs"/>
    <property type="match status" value="1"/>
</dbReference>
<dbReference type="EC" id="6.1.1.19" evidence="3"/>
<comment type="subcellular location">
    <subcellularLocation>
        <location evidence="1">Cytoplasm</location>
        <location evidence="1">Cytosol</location>
    </subcellularLocation>
</comment>
<dbReference type="Pfam" id="PF00750">
    <property type="entry name" value="tRNA-synt_1d"/>
    <property type="match status" value="1"/>
</dbReference>
<evidence type="ECO:0000256" key="6">
    <source>
        <dbReference type="ARBA" id="ARBA00022598"/>
    </source>
</evidence>
<dbReference type="InterPro" id="IPR036695">
    <property type="entry name" value="Arg-tRNA-synth_N_sf"/>
</dbReference>
<feature type="domain" description="Arginyl tRNA synthetase N-terminal" evidence="18">
    <location>
        <begin position="78"/>
        <end position="166"/>
    </location>
</feature>
<name>U6CMR9_NEOVI</name>
<evidence type="ECO:0000256" key="10">
    <source>
        <dbReference type="ARBA" id="ARBA00023146"/>
    </source>
</evidence>
<dbReference type="SUPFAM" id="SSF52374">
    <property type="entry name" value="Nucleotidylyl transferase"/>
    <property type="match status" value="1"/>
</dbReference>
<dbReference type="Ensembl" id="ENSNVIT00000009355.1">
    <property type="protein sequence ID" value="ENSNVIP00000007989.1"/>
    <property type="gene ID" value="ENSNVIG00000006326.1"/>
</dbReference>
<comment type="similarity">
    <text evidence="2 15">Belongs to the class-I aminoacyl-tRNA synthetase family.</text>
</comment>
<dbReference type="GO" id="GO:0005524">
    <property type="term" value="F:ATP binding"/>
    <property type="evidence" value="ECO:0007669"/>
    <property type="project" value="UniProtKB-KW"/>
</dbReference>
<comment type="subunit">
    <text evidence="13">Interacts (via N-terminus) with AIMP1 (via N-terminus); this stimulates its catalytic activity. Interacts (via N-terminus) with LARS2 (via C-terminus). Monomer. Part of a multisubunit complex that groups tRNA ligases for Arg (RARS1), Asp (DARS1), Gln (QARS1), Ile (IARS1), Leu (LARS1), Lys (KARS1), Met (MARS1) the bifunctional ligase for Glu and Pro (EPRS1) and the auxiliary subunits AIMP1/p43, AIMP2/p38 and EEF1E1/p18. Interacts with QARS1. Part of a complex composed of RARS1, QARS1 and AIMP1.</text>
</comment>
<dbReference type="InterPro" id="IPR009080">
    <property type="entry name" value="tRNAsynth_Ia_anticodon-bd"/>
</dbReference>